<organism evidence="3 4">
    <name type="scientific">Serratia oryzae</name>
    <dbReference type="NCBI Taxonomy" id="2034155"/>
    <lineage>
        <taxon>Bacteria</taxon>
        <taxon>Pseudomonadati</taxon>
        <taxon>Pseudomonadota</taxon>
        <taxon>Gammaproteobacteria</taxon>
        <taxon>Enterobacterales</taxon>
        <taxon>Yersiniaceae</taxon>
        <taxon>Serratia</taxon>
    </lineage>
</organism>
<sequence length="193" mass="22182">MALEIKFQGGEMKRECFIVTNDSYFYLGMSKLISEFPETDISRISFNSLFKTSGCNNLALFVVYLDDMLSNFKALLFFERMNNNVVFLSKNNNVMKLCSKFGYDSVKIKTFMGVYAMIRQESKSGDRMQLLSNMEKNVIVNLLDGESNIKLAKRNRLSDKTISHHKRSALLKVGVDNINVFFDNISKDIFKVI</sequence>
<evidence type="ECO:0000259" key="2">
    <source>
        <dbReference type="Pfam" id="PF00196"/>
    </source>
</evidence>
<protein>
    <recommendedName>
        <fullName evidence="2">HTH luxR-type domain-containing protein</fullName>
    </recommendedName>
</protein>
<dbReference type="InterPro" id="IPR036388">
    <property type="entry name" value="WH-like_DNA-bd_sf"/>
</dbReference>
<reference evidence="3 4" key="1">
    <citation type="submission" date="2016-11" db="EMBL/GenBank/DDBJ databases">
        <title>Rahnella oryzae sp. nov., isolated from rice root.</title>
        <authorList>
            <person name="Zhang X.-X."/>
            <person name="Zhang J."/>
        </authorList>
    </citation>
    <scope>NUCLEOTIDE SEQUENCE [LARGE SCALE GENOMIC DNA]</scope>
    <source>
        <strain evidence="3 4">J11-6</strain>
    </source>
</reference>
<feature type="domain" description="HTH luxR-type" evidence="2">
    <location>
        <begin position="130"/>
        <end position="178"/>
    </location>
</feature>
<comment type="caution">
    <text evidence="3">The sequence shown here is derived from an EMBL/GenBank/DDBJ whole genome shotgun (WGS) entry which is preliminary data.</text>
</comment>
<dbReference type="GO" id="GO:0006355">
    <property type="term" value="P:regulation of DNA-templated transcription"/>
    <property type="evidence" value="ECO:0007669"/>
    <property type="project" value="InterPro"/>
</dbReference>
<accession>A0A1S8CKQ8</accession>
<evidence type="ECO:0000313" key="3">
    <source>
        <dbReference type="EMBL" id="OMQ23795.1"/>
    </source>
</evidence>
<dbReference type="SUPFAM" id="SSF46894">
    <property type="entry name" value="C-terminal effector domain of the bipartite response regulators"/>
    <property type="match status" value="1"/>
</dbReference>
<dbReference type="Proteomes" id="UP000216021">
    <property type="component" value="Unassembled WGS sequence"/>
</dbReference>
<dbReference type="AlphaFoldDB" id="A0A1S8CKQ8"/>
<gene>
    <name evidence="3" type="ORF">BMI79_09835</name>
</gene>
<name>A0A1S8CKQ8_9GAMM</name>
<keyword evidence="1" id="KW-0238">DNA-binding</keyword>
<dbReference type="InterPro" id="IPR016032">
    <property type="entry name" value="Sig_transdc_resp-reg_C-effctor"/>
</dbReference>
<proteinExistence type="predicted"/>
<evidence type="ECO:0000313" key="4">
    <source>
        <dbReference type="Proteomes" id="UP000216021"/>
    </source>
</evidence>
<dbReference type="Pfam" id="PF00196">
    <property type="entry name" value="GerE"/>
    <property type="match status" value="1"/>
</dbReference>
<dbReference type="GO" id="GO:0003677">
    <property type="term" value="F:DNA binding"/>
    <property type="evidence" value="ECO:0007669"/>
    <property type="project" value="UniProtKB-KW"/>
</dbReference>
<dbReference type="Gene3D" id="1.10.10.10">
    <property type="entry name" value="Winged helix-like DNA-binding domain superfamily/Winged helix DNA-binding domain"/>
    <property type="match status" value="1"/>
</dbReference>
<evidence type="ECO:0000256" key="1">
    <source>
        <dbReference type="ARBA" id="ARBA00023125"/>
    </source>
</evidence>
<dbReference type="EMBL" id="MOXD01000004">
    <property type="protein sequence ID" value="OMQ23795.1"/>
    <property type="molecule type" value="Genomic_DNA"/>
</dbReference>
<dbReference type="InterPro" id="IPR000792">
    <property type="entry name" value="Tscrpt_reg_LuxR_C"/>
</dbReference>
<keyword evidence="4" id="KW-1185">Reference proteome</keyword>